<evidence type="ECO:0000313" key="2">
    <source>
        <dbReference type="Proteomes" id="UP000187283"/>
    </source>
</evidence>
<protein>
    <submittedName>
        <fullName evidence="1">Nuclear pore complex protein NUP98B</fullName>
    </submittedName>
</protein>
<dbReference type="STRING" id="133412.A0A1R1X9I4"/>
<dbReference type="AlphaFoldDB" id="A0A1R1X9I4"/>
<sequence length="313" mass="31404">MQIRASTIEEPSSANAFSGNANRVGTSFAPASSFGASSSAFESRNTASAFSSAPTANLMSIQQRFGASAAPATMTANDPASSGFSFASAFQSPPTAAPAAAFQASGFGAASQSAFGNSSGSAFGNSTSSAFGNSNSSAFGNPTSSAFGNSNSSAFGNSAGSAFGMSINPQQSAFGQSSMPGSGQVQAKNSAFGAASSSTPMKFPSSGFGTSGFGVSSSQSNGSAFGASSTFASNSSFFQQQSKKAIFSKTIINGIYEYHSQFGPSADIIKQCICGKSSDGVPSEADILAYKQPDFELNCVPEFPPPYELIAPN</sequence>
<evidence type="ECO:0000313" key="1">
    <source>
        <dbReference type="EMBL" id="OMJ11304.1"/>
    </source>
</evidence>
<dbReference type="EMBL" id="LSSN01004563">
    <property type="protein sequence ID" value="OMJ11304.1"/>
    <property type="molecule type" value="Genomic_DNA"/>
</dbReference>
<comment type="caution">
    <text evidence="1">The sequence shown here is derived from an EMBL/GenBank/DDBJ whole genome shotgun (WGS) entry which is preliminary data.</text>
</comment>
<gene>
    <name evidence="1" type="ORF">AYI70_g9813</name>
</gene>
<name>A0A1R1X9I4_9FUNG</name>
<dbReference type="Proteomes" id="UP000187283">
    <property type="component" value="Unassembled WGS sequence"/>
</dbReference>
<reference evidence="1 2" key="1">
    <citation type="submission" date="2017-01" db="EMBL/GenBank/DDBJ databases">
        <authorList>
            <person name="Mah S.A."/>
            <person name="Swanson W.J."/>
            <person name="Moy G.W."/>
            <person name="Vacquier V.D."/>
        </authorList>
    </citation>
    <scope>NUCLEOTIDE SEQUENCE [LARGE SCALE GENOMIC DNA]</scope>
    <source>
        <strain evidence="1 2">GSMNP</strain>
    </source>
</reference>
<organism evidence="1 2">
    <name type="scientific">Smittium culicis</name>
    <dbReference type="NCBI Taxonomy" id="133412"/>
    <lineage>
        <taxon>Eukaryota</taxon>
        <taxon>Fungi</taxon>
        <taxon>Fungi incertae sedis</taxon>
        <taxon>Zoopagomycota</taxon>
        <taxon>Kickxellomycotina</taxon>
        <taxon>Harpellomycetes</taxon>
        <taxon>Harpellales</taxon>
        <taxon>Legeriomycetaceae</taxon>
        <taxon>Smittium</taxon>
    </lineage>
</organism>
<accession>A0A1R1X9I4</accession>
<proteinExistence type="predicted"/>
<keyword evidence="2" id="KW-1185">Reference proteome</keyword>